<comment type="caution">
    <text evidence="1">The sequence shown here is derived from an EMBL/GenBank/DDBJ whole genome shotgun (WGS) entry which is preliminary data.</text>
</comment>
<dbReference type="AlphaFoldDB" id="A0A815WF83"/>
<proteinExistence type="predicted"/>
<evidence type="ECO:0000313" key="1">
    <source>
        <dbReference type="EMBL" id="CAF1547020.1"/>
    </source>
</evidence>
<dbReference type="EMBL" id="CAJNOL010015445">
    <property type="protein sequence ID" value="CAF1671703.1"/>
    <property type="molecule type" value="Genomic_DNA"/>
</dbReference>
<sequence length="32" mass="3674">MLHAPESINEINLAEEVMNYYYKAAPLIHDPS</sequence>
<evidence type="ECO:0000313" key="4">
    <source>
        <dbReference type="Proteomes" id="UP000663870"/>
    </source>
</evidence>
<dbReference type="EMBL" id="CAJNOH010013552">
    <property type="protein sequence ID" value="CAF1547020.1"/>
    <property type="molecule type" value="Genomic_DNA"/>
</dbReference>
<evidence type="ECO:0000313" key="2">
    <source>
        <dbReference type="EMBL" id="CAF1671703.1"/>
    </source>
</evidence>
<keyword evidence="4" id="KW-1185">Reference proteome</keyword>
<protein>
    <submittedName>
        <fullName evidence="1">Uncharacterized protein</fullName>
    </submittedName>
</protein>
<evidence type="ECO:0000313" key="3">
    <source>
        <dbReference type="Proteomes" id="UP000663854"/>
    </source>
</evidence>
<reference evidence="1" key="1">
    <citation type="submission" date="2021-02" db="EMBL/GenBank/DDBJ databases">
        <authorList>
            <person name="Nowell W R."/>
        </authorList>
    </citation>
    <scope>NUCLEOTIDE SEQUENCE</scope>
</reference>
<gene>
    <name evidence="2" type="ORF">JXQ802_LOCUS57699</name>
    <name evidence="1" type="ORF">PYM288_LOCUS41095</name>
</gene>
<organism evidence="1 3">
    <name type="scientific">Rotaria sordida</name>
    <dbReference type="NCBI Taxonomy" id="392033"/>
    <lineage>
        <taxon>Eukaryota</taxon>
        <taxon>Metazoa</taxon>
        <taxon>Spiralia</taxon>
        <taxon>Gnathifera</taxon>
        <taxon>Rotifera</taxon>
        <taxon>Eurotatoria</taxon>
        <taxon>Bdelloidea</taxon>
        <taxon>Philodinida</taxon>
        <taxon>Philodinidae</taxon>
        <taxon>Rotaria</taxon>
    </lineage>
</organism>
<feature type="non-terminal residue" evidence="1">
    <location>
        <position position="32"/>
    </location>
</feature>
<dbReference type="Proteomes" id="UP000663870">
    <property type="component" value="Unassembled WGS sequence"/>
</dbReference>
<dbReference type="Proteomes" id="UP000663854">
    <property type="component" value="Unassembled WGS sequence"/>
</dbReference>
<name>A0A815WF83_9BILA</name>
<accession>A0A815WF83</accession>